<dbReference type="PATRIC" id="fig|29423.5.peg.1768"/>
<gene>
    <name evidence="2" type="ORF">Loak_1689</name>
</gene>
<protein>
    <recommendedName>
        <fullName evidence="4">DUF4189 domain-containing protein</fullName>
    </recommendedName>
</protein>
<evidence type="ECO:0000313" key="2">
    <source>
        <dbReference type="EMBL" id="KTD38013.1"/>
    </source>
</evidence>
<dbReference type="EMBL" id="LNYP01000029">
    <property type="protein sequence ID" value="KTD38013.1"/>
    <property type="molecule type" value="Genomic_DNA"/>
</dbReference>
<keyword evidence="1" id="KW-0732">Signal</keyword>
<dbReference type="AlphaFoldDB" id="A0A0W0X0C5"/>
<feature type="chain" id="PRO_5006916027" description="DUF4189 domain-containing protein" evidence="1">
    <location>
        <begin position="18"/>
        <end position="125"/>
    </location>
</feature>
<comment type="caution">
    <text evidence="2">The sequence shown here is derived from an EMBL/GenBank/DDBJ whole genome shotgun (WGS) entry which is preliminary data.</text>
</comment>
<evidence type="ECO:0000313" key="3">
    <source>
        <dbReference type="Proteomes" id="UP000054858"/>
    </source>
</evidence>
<reference evidence="2 3" key="1">
    <citation type="submission" date="2015-11" db="EMBL/GenBank/DDBJ databases">
        <title>Genomic analysis of 38 Legionella species identifies large and diverse effector repertoires.</title>
        <authorList>
            <person name="Burstein D."/>
            <person name="Amaro F."/>
            <person name="Zusman T."/>
            <person name="Lifshitz Z."/>
            <person name="Cohen O."/>
            <person name="Gilbert J.A."/>
            <person name="Pupko T."/>
            <person name="Shuman H.A."/>
            <person name="Segal G."/>
        </authorList>
    </citation>
    <scope>NUCLEOTIDE SEQUENCE [LARGE SCALE GENOMIC DNA]</scope>
    <source>
        <strain evidence="2 3">Oak Ridge-10</strain>
    </source>
</reference>
<dbReference type="RefSeq" id="WP_025385766.1">
    <property type="nucleotide sequence ID" value="NZ_LCUA01000004.1"/>
</dbReference>
<evidence type="ECO:0000256" key="1">
    <source>
        <dbReference type="SAM" id="SignalP"/>
    </source>
</evidence>
<feature type="signal peptide" evidence="1">
    <location>
        <begin position="1"/>
        <end position="17"/>
    </location>
</feature>
<organism evidence="2 3">
    <name type="scientific">Legionella oakridgensis</name>
    <dbReference type="NCBI Taxonomy" id="29423"/>
    <lineage>
        <taxon>Bacteria</taxon>
        <taxon>Pseudomonadati</taxon>
        <taxon>Pseudomonadota</taxon>
        <taxon>Gammaproteobacteria</taxon>
        <taxon>Legionellales</taxon>
        <taxon>Legionellaceae</taxon>
        <taxon>Legionella</taxon>
    </lineage>
</organism>
<accession>A0A0W0X0C5</accession>
<evidence type="ECO:0008006" key="4">
    <source>
        <dbReference type="Google" id="ProtNLM"/>
    </source>
</evidence>
<name>A0A0W0X0C5_9GAMM</name>
<dbReference type="Proteomes" id="UP000054858">
    <property type="component" value="Unassembled WGS sequence"/>
</dbReference>
<sequence length="125" mass="13829">MKYASLLIYLVTTSLSAAIPPGQWQCFAFDSQERSYQGLGDTLQQAMEAAEAQCKNKSAQQHCKTAQSYCEQGPLSLIEDRCLVTDNNGHSWNATGSDACKTAMSLCTEWQFLHGKTSQCSIKHR</sequence>
<proteinExistence type="predicted"/>